<evidence type="ECO:0000256" key="2">
    <source>
        <dbReference type="ARBA" id="ARBA00022723"/>
    </source>
</evidence>
<dbReference type="Pfam" id="PF00096">
    <property type="entry name" value="zf-C2H2"/>
    <property type="match status" value="3"/>
</dbReference>
<dbReference type="FunFam" id="3.30.160.60:FF:000512">
    <property type="entry name" value="zinc finger protein 197 isoform X1"/>
    <property type="match status" value="1"/>
</dbReference>
<feature type="region of interest" description="Disordered" evidence="8">
    <location>
        <begin position="159"/>
        <end position="229"/>
    </location>
</feature>
<feature type="compositionally biased region" description="Polar residues" evidence="8">
    <location>
        <begin position="166"/>
        <end position="175"/>
    </location>
</feature>
<reference evidence="10 11" key="1">
    <citation type="submission" date="2016-07" db="EMBL/GenBank/DDBJ databases">
        <title>Pervasive Adenine N6-methylation of Active Genes in Fungi.</title>
        <authorList>
            <consortium name="DOE Joint Genome Institute"/>
            <person name="Mondo S.J."/>
            <person name="Dannebaum R.O."/>
            <person name="Kuo R.C."/>
            <person name="Labutti K."/>
            <person name="Haridas S."/>
            <person name="Kuo A."/>
            <person name="Salamov A."/>
            <person name="Ahrendt S.R."/>
            <person name="Lipzen A."/>
            <person name="Sullivan W."/>
            <person name="Andreopoulos W.B."/>
            <person name="Clum A."/>
            <person name="Lindquist E."/>
            <person name="Daum C."/>
            <person name="Ramamoorthy G.K."/>
            <person name="Gryganskyi A."/>
            <person name="Culley D."/>
            <person name="Magnuson J.K."/>
            <person name="James T.Y."/>
            <person name="O'Malley M.A."/>
            <person name="Stajich J.E."/>
            <person name="Spatafora J.W."/>
            <person name="Visel A."/>
            <person name="Grigoriev I.V."/>
        </authorList>
    </citation>
    <scope>NUCLEOTIDE SEQUENCE [LARGE SCALE GENOMIC DNA]</scope>
    <source>
        <strain evidence="10 11">JEL800</strain>
    </source>
</reference>
<keyword evidence="2" id="KW-0479">Metal-binding</keyword>
<feature type="compositionally biased region" description="Gly residues" evidence="8">
    <location>
        <begin position="500"/>
        <end position="510"/>
    </location>
</feature>
<feature type="domain" description="C2H2-type" evidence="9">
    <location>
        <begin position="354"/>
        <end position="381"/>
    </location>
</feature>
<feature type="region of interest" description="Disordered" evidence="8">
    <location>
        <begin position="315"/>
        <end position="353"/>
    </location>
</feature>
<keyword evidence="5" id="KW-0862">Zinc</keyword>
<feature type="domain" description="C2H2-type" evidence="9">
    <location>
        <begin position="475"/>
        <end position="503"/>
    </location>
</feature>
<name>A0A1Y2CJ08_9FUNG</name>
<evidence type="ECO:0000256" key="5">
    <source>
        <dbReference type="ARBA" id="ARBA00022833"/>
    </source>
</evidence>
<feature type="region of interest" description="Disordered" evidence="8">
    <location>
        <begin position="243"/>
        <end position="280"/>
    </location>
</feature>
<evidence type="ECO:0000256" key="3">
    <source>
        <dbReference type="ARBA" id="ARBA00022737"/>
    </source>
</evidence>
<evidence type="ECO:0000256" key="6">
    <source>
        <dbReference type="ARBA" id="ARBA00023242"/>
    </source>
</evidence>
<dbReference type="GO" id="GO:0000981">
    <property type="term" value="F:DNA-binding transcription factor activity, RNA polymerase II-specific"/>
    <property type="evidence" value="ECO:0007669"/>
    <property type="project" value="TreeGrafter"/>
</dbReference>
<evidence type="ECO:0000313" key="11">
    <source>
        <dbReference type="Proteomes" id="UP000193642"/>
    </source>
</evidence>
<feature type="compositionally biased region" description="Polar residues" evidence="8">
    <location>
        <begin position="258"/>
        <end position="280"/>
    </location>
</feature>
<evidence type="ECO:0000256" key="4">
    <source>
        <dbReference type="ARBA" id="ARBA00022771"/>
    </source>
</evidence>
<dbReference type="FunFam" id="3.30.160.60:FF:000182">
    <property type="entry name" value="zinc finger protein 366"/>
    <property type="match status" value="1"/>
</dbReference>
<dbReference type="Gene3D" id="3.30.160.60">
    <property type="entry name" value="Classic Zinc Finger"/>
    <property type="match status" value="4"/>
</dbReference>
<feature type="compositionally biased region" description="Polar residues" evidence="8">
    <location>
        <begin position="339"/>
        <end position="353"/>
    </location>
</feature>
<comment type="subcellular location">
    <subcellularLocation>
        <location evidence="1">Nucleus</location>
    </subcellularLocation>
</comment>
<dbReference type="Proteomes" id="UP000193642">
    <property type="component" value="Unassembled WGS sequence"/>
</dbReference>
<dbReference type="SUPFAM" id="SSF57667">
    <property type="entry name" value="beta-beta-alpha zinc fingers"/>
    <property type="match status" value="2"/>
</dbReference>
<evidence type="ECO:0000256" key="7">
    <source>
        <dbReference type="PROSITE-ProRule" id="PRU00042"/>
    </source>
</evidence>
<proteinExistence type="predicted"/>
<feature type="compositionally biased region" description="Low complexity" evidence="8">
    <location>
        <begin position="320"/>
        <end position="334"/>
    </location>
</feature>
<keyword evidence="11" id="KW-1185">Reference proteome</keyword>
<dbReference type="AlphaFoldDB" id="A0A1Y2CJ08"/>
<protein>
    <recommendedName>
        <fullName evidence="9">C2H2-type domain-containing protein</fullName>
    </recommendedName>
</protein>
<dbReference type="GO" id="GO:0005634">
    <property type="term" value="C:nucleus"/>
    <property type="evidence" value="ECO:0007669"/>
    <property type="project" value="UniProtKB-SubCell"/>
</dbReference>
<feature type="domain" description="C2H2-type" evidence="9">
    <location>
        <begin position="382"/>
        <end position="409"/>
    </location>
</feature>
<dbReference type="SMART" id="SM00355">
    <property type="entry name" value="ZnF_C2H2"/>
    <property type="match status" value="6"/>
</dbReference>
<organism evidence="10 11">
    <name type="scientific">Rhizoclosmatium globosum</name>
    <dbReference type="NCBI Taxonomy" id="329046"/>
    <lineage>
        <taxon>Eukaryota</taxon>
        <taxon>Fungi</taxon>
        <taxon>Fungi incertae sedis</taxon>
        <taxon>Chytridiomycota</taxon>
        <taxon>Chytridiomycota incertae sedis</taxon>
        <taxon>Chytridiomycetes</taxon>
        <taxon>Chytridiales</taxon>
        <taxon>Chytriomycetaceae</taxon>
        <taxon>Rhizoclosmatium</taxon>
    </lineage>
</organism>
<keyword evidence="6" id="KW-0539">Nucleus</keyword>
<feature type="domain" description="C2H2-type" evidence="9">
    <location>
        <begin position="410"/>
        <end position="437"/>
    </location>
</feature>
<dbReference type="GO" id="GO:0008270">
    <property type="term" value="F:zinc ion binding"/>
    <property type="evidence" value="ECO:0007669"/>
    <property type="project" value="UniProtKB-KW"/>
</dbReference>
<sequence length="510" mass="55531">MSPPRRSSRRLKPYDASSSSSSQGLLSAESAWDYRDKTASMDTLVSSLSVAPDTSALGAGAETLGNNQEKLIGYSAESQGSSSAFVPSNIHFSHGHQGTEGSTNYSTSFNCLQCGETFTERSMLWEHCQRENHGFSQRQSQLPSISSLLINEAEAESRYGGIPPSITVSSGSLSEQPRLPHYSDMTLAGSTSFSRLPGLQDQSGSGALSPSIPWRQPPFQQPPRNTSSPTLYNLLNQAHNTANFTGPDIQLPEGYTFSPVSSSTGDYRLQPTSSTSSIYQPSPLQMHQASFVYPQEPQAVTQSQPNLQIDQPLQMDTTETSGPNSNASSSSSTPRNRVATRSLSTRSKPSSQSLTCPQCDKVFTRSDNLKTHMRIHSGDKPYICRFCPQTFTQSSTLVKHERTHTGERPYPCPFCPSRFTQPAHLKNHERIHREKPYKCTECVRMFATAEEVRGHLLGHGISVRLRDVKPIDFGGTCAVCGEVFGDREGLGRHMDEVHGGRGGGGGSGQG</sequence>
<keyword evidence="3" id="KW-0677">Repeat</keyword>
<dbReference type="EMBL" id="MCGO01000015">
    <property type="protein sequence ID" value="ORY47031.1"/>
    <property type="molecule type" value="Genomic_DNA"/>
</dbReference>
<evidence type="ECO:0000256" key="1">
    <source>
        <dbReference type="ARBA" id="ARBA00004123"/>
    </source>
</evidence>
<accession>A0A1Y2CJ08</accession>
<dbReference type="PROSITE" id="PS00028">
    <property type="entry name" value="ZINC_FINGER_C2H2_1"/>
    <property type="match status" value="6"/>
</dbReference>
<gene>
    <name evidence="10" type="ORF">BCR33DRAFT_696637</name>
</gene>
<evidence type="ECO:0000313" key="10">
    <source>
        <dbReference type="EMBL" id="ORY47031.1"/>
    </source>
</evidence>
<keyword evidence="4 7" id="KW-0863">Zinc-finger</keyword>
<dbReference type="PROSITE" id="PS50157">
    <property type="entry name" value="ZINC_FINGER_C2H2_2"/>
    <property type="match status" value="6"/>
</dbReference>
<feature type="compositionally biased region" description="Basic residues" evidence="8">
    <location>
        <begin position="1"/>
        <end position="11"/>
    </location>
</feature>
<feature type="domain" description="C2H2-type" evidence="9">
    <location>
        <begin position="109"/>
        <end position="138"/>
    </location>
</feature>
<dbReference type="PANTHER" id="PTHR24394">
    <property type="entry name" value="ZINC FINGER PROTEIN"/>
    <property type="match status" value="1"/>
</dbReference>
<evidence type="ECO:0000259" key="9">
    <source>
        <dbReference type="PROSITE" id="PS50157"/>
    </source>
</evidence>
<evidence type="ECO:0000256" key="8">
    <source>
        <dbReference type="SAM" id="MobiDB-lite"/>
    </source>
</evidence>
<comment type="caution">
    <text evidence="10">The sequence shown here is derived from an EMBL/GenBank/DDBJ whole genome shotgun (WGS) entry which is preliminary data.</text>
</comment>
<dbReference type="InterPro" id="IPR013087">
    <property type="entry name" value="Znf_C2H2_type"/>
</dbReference>
<feature type="compositionally biased region" description="Polar residues" evidence="8">
    <location>
        <begin position="188"/>
        <end position="208"/>
    </location>
</feature>
<dbReference type="PANTHER" id="PTHR24394:SF44">
    <property type="entry name" value="ZINC FINGER PROTEIN 271-LIKE"/>
    <property type="match status" value="1"/>
</dbReference>
<dbReference type="STRING" id="329046.A0A1Y2CJ08"/>
<dbReference type="OrthoDB" id="8117402at2759"/>
<feature type="region of interest" description="Disordered" evidence="8">
    <location>
        <begin position="491"/>
        <end position="510"/>
    </location>
</feature>
<feature type="compositionally biased region" description="Low complexity" evidence="8">
    <location>
        <begin position="16"/>
        <end position="26"/>
    </location>
</feature>
<feature type="region of interest" description="Disordered" evidence="8">
    <location>
        <begin position="1"/>
        <end position="26"/>
    </location>
</feature>
<dbReference type="FunFam" id="3.30.160.60:FF:000446">
    <property type="entry name" value="Zinc finger protein"/>
    <property type="match status" value="1"/>
</dbReference>
<feature type="domain" description="C2H2-type" evidence="9">
    <location>
        <begin position="437"/>
        <end position="459"/>
    </location>
</feature>
<dbReference type="InterPro" id="IPR036236">
    <property type="entry name" value="Znf_C2H2_sf"/>
</dbReference>